<comment type="caution">
    <text evidence="1">The sequence shown here is derived from an EMBL/GenBank/DDBJ whole genome shotgun (WGS) entry which is preliminary data.</text>
</comment>
<protein>
    <submittedName>
        <fullName evidence="1">Uncharacterized protein</fullName>
    </submittedName>
</protein>
<evidence type="ECO:0000313" key="2">
    <source>
        <dbReference type="Proteomes" id="UP001309876"/>
    </source>
</evidence>
<gene>
    <name evidence="1" type="ORF">LTR05_006975</name>
</gene>
<reference evidence="1 2" key="1">
    <citation type="submission" date="2023-08" db="EMBL/GenBank/DDBJ databases">
        <title>Black Yeasts Isolated from many extreme environments.</title>
        <authorList>
            <person name="Coleine C."/>
            <person name="Stajich J.E."/>
            <person name="Selbmann L."/>
        </authorList>
    </citation>
    <scope>NUCLEOTIDE SEQUENCE [LARGE SCALE GENOMIC DNA]</scope>
    <source>
        <strain evidence="1 2">CCFEE 5910</strain>
    </source>
</reference>
<sequence length="277" mass="30849">MNIKPGLLAIWQSLAIEEALQHDFLLSGILALSAYHLAATRHEIRTQYTCHALEYQAAAFAKFQQNVRSVGQQNANAIFLFTIVNMLCTLAQISSPIGSEQKTVTHKVAEIFSCLQGMGSISHAVFEYISTGPTKILIDDYCSENIDDNGGDFDSALDSLETHIRSQTSNVQYEKSGRGRAIECLRSCKKLGRPATIVWMSMVDRSFMELVLQKDLFAILIVAFWGALMNDLRSFWWAGEIGRELIEEFTTASLDSLQPTQSAAVLYLRSKIEIGNI</sequence>
<dbReference type="GO" id="GO:0001228">
    <property type="term" value="F:DNA-binding transcription activator activity, RNA polymerase II-specific"/>
    <property type="evidence" value="ECO:0007669"/>
    <property type="project" value="TreeGrafter"/>
</dbReference>
<dbReference type="PANTHER" id="PTHR47784">
    <property type="entry name" value="STEROL UPTAKE CONTROL PROTEIN 2"/>
    <property type="match status" value="1"/>
</dbReference>
<dbReference type="AlphaFoldDB" id="A0AAN7YEY7"/>
<dbReference type="Proteomes" id="UP001309876">
    <property type="component" value="Unassembled WGS sequence"/>
</dbReference>
<accession>A0AAN7YEY7</accession>
<name>A0AAN7YEY7_9EURO</name>
<dbReference type="InterPro" id="IPR053157">
    <property type="entry name" value="Sterol_Uptake_Regulator"/>
</dbReference>
<proteinExistence type="predicted"/>
<dbReference type="PANTHER" id="PTHR47784:SF5">
    <property type="entry name" value="STEROL UPTAKE CONTROL PROTEIN 2"/>
    <property type="match status" value="1"/>
</dbReference>
<keyword evidence="2" id="KW-1185">Reference proteome</keyword>
<evidence type="ECO:0000313" key="1">
    <source>
        <dbReference type="EMBL" id="KAK5083093.1"/>
    </source>
</evidence>
<dbReference type="EMBL" id="JAVRRJ010000007">
    <property type="protein sequence ID" value="KAK5083093.1"/>
    <property type="molecule type" value="Genomic_DNA"/>
</dbReference>
<organism evidence="1 2">
    <name type="scientific">Lithohypha guttulata</name>
    <dbReference type="NCBI Taxonomy" id="1690604"/>
    <lineage>
        <taxon>Eukaryota</taxon>
        <taxon>Fungi</taxon>
        <taxon>Dikarya</taxon>
        <taxon>Ascomycota</taxon>
        <taxon>Pezizomycotina</taxon>
        <taxon>Eurotiomycetes</taxon>
        <taxon>Chaetothyriomycetidae</taxon>
        <taxon>Chaetothyriales</taxon>
        <taxon>Trichomeriaceae</taxon>
        <taxon>Lithohypha</taxon>
    </lineage>
</organism>